<evidence type="ECO:0000256" key="1">
    <source>
        <dbReference type="ARBA" id="ARBA00022679"/>
    </source>
</evidence>
<dbReference type="EC" id="2.3.1.267" evidence="5"/>
<name>A0A7W7GCS2_9ACTN</name>
<dbReference type="GO" id="GO:0005737">
    <property type="term" value="C:cytoplasm"/>
    <property type="evidence" value="ECO:0007669"/>
    <property type="project" value="TreeGrafter"/>
</dbReference>
<dbReference type="AlphaFoldDB" id="A0A7W7GCS2"/>
<comment type="similarity">
    <text evidence="3">Belongs to the acetyltransferase family. RimJ subfamily.</text>
</comment>
<keyword evidence="1 5" id="KW-0808">Transferase</keyword>
<dbReference type="InterPro" id="IPR051531">
    <property type="entry name" value="N-acetyltransferase"/>
</dbReference>
<feature type="domain" description="N-acetyltransferase" evidence="4">
    <location>
        <begin position="12"/>
        <end position="176"/>
    </location>
</feature>
<proteinExistence type="inferred from homology"/>
<accession>A0A7W7GCS2</accession>
<dbReference type="Pfam" id="PF13302">
    <property type="entry name" value="Acetyltransf_3"/>
    <property type="match status" value="1"/>
</dbReference>
<dbReference type="PANTHER" id="PTHR43792:SF8">
    <property type="entry name" value="[RIBOSOMAL PROTEIN US5]-ALANINE N-ACETYLTRANSFERASE"/>
    <property type="match status" value="1"/>
</dbReference>
<evidence type="ECO:0000259" key="4">
    <source>
        <dbReference type="PROSITE" id="PS51186"/>
    </source>
</evidence>
<dbReference type="InterPro" id="IPR016181">
    <property type="entry name" value="Acyl_CoA_acyltransferase"/>
</dbReference>
<dbReference type="SUPFAM" id="SSF55729">
    <property type="entry name" value="Acyl-CoA N-acyltransferases (Nat)"/>
    <property type="match status" value="1"/>
</dbReference>
<reference evidence="5 6" key="1">
    <citation type="submission" date="2020-08" db="EMBL/GenBank/DDBJ databases">
        <title>Sequencing the genomes of 1000 actinobacteria strains.</title>
        <authorList>
            <person name="Klenk H.-P."/>
        </authorList>
    </citation>
    <scope>NUCLEOTIDE SEQUENCE [LARGE SCALE GENOMIC DNA]</scope>
    <source>
        <strain evidence="5 6">DSM 45784</strain>
    </source>
</reference>
<dbReference type="PROSITE" id="PS51186">
    <property type="entry name" value="GNAT"/>
    <property type="match status" value="1"/>
</dbReference>
<dbReference type="RefSeq" id="WP_184884428.1">
    <property type="nucleotide sequence ID" value="NZ_BOOV01000001.1"/>
</dbReference>
<dbReference type="InterPro" id="IPR000182">
    <property type="entry name" value="GNAT_dom"/>
</dbReference>
<keyword evidence="6" id="KW-1185">Reference proteome</keyword>
<evidence type="ECO:0000256" key="2">
    <source>
        <dbReference type="ARBA" id="ARBA00023315"/>
    </source>
</evidence>
<evidence type="ECO:0000313" key="5">
    <source>
        <dbReference type="EMBL" id="MBB4703794.1"/>
    </source>
</evidence>
<dbReference type="Gene3D" id="3.40.630.30">
    <property type="match status" value="1"/>
</dbReference>
<dbReference type="GO" id="GO:0008999">
    <property type="term" value="F:protein-N-terminal-alanine acetyltransferase activity"/>
    <property type="evidence" value="ECO:0007669"/>
    <property type="project" value="UniProtKB-EC"/>
</dbReference>
<dbReference type="EMBL" id="JACHND010000001">
    <property type="protein sequence ID" value="MBB4703794.1"/>
    <property type="molecule type" value="Genomic_DNA"/>
</dbReference>
<dbReference type="PANTHER" id="PTHR43792">
    <property type="entry name" value="GNAT FAMILY, PUTATIVE (AFU_ORTHOLOGUE AFUA_3G00765)-RELATED-RELATED"/>
    <property type="match status" value="1"/>
</dbReference>
<comment type="caution">
    <text evidence="5">The sequence shown here is derived from an EMBL/GenBank/DDBJ whole genome shotgun (WGS) entry which is preliminary data.</text>
</comment>
<organism evidence="5 6">
    <name type="scientific">Sphaerisporangium siamense</name>
    <dbReference type="NCBI Taxonomy" id="795645"/>
    <lineage>
        <taxon>Bacteria</taxon>
        <taxon>Bacillati</taxon>
        <taxon>Actinomycetota</taxon>
        <taxon>Actinomycetes</taxon>
        <taxon>Streptosporangiales</taxon>
        <taxon>Streptosporangiaceae</taxon>
        <taxon>Sphaerisporangium</taxon>
    </lineage>
</organism>
<dbReference type="Proteomes" id="UP000542210">
    <property type="component" value="Unassembled WGS sequence"/>
</dbReference>
<evidence type="ECO:0000313" key="6">
    <source>
        <dbReference type="Proteomes" id="UP000542210"/>
    </source>
</evidence>
<evidence type="ECO:0000256" key="3">
    <source>
        <dbReference type="ARBA" id="ARBA00038502"/>
    </source>
</evidence>
<gene>
    <name evidence="5" type="ORF">BJ982_005338</name>
</gene>
<protein>
    <submittedName>
        <fullName evidence="5">Ribosomal-protein-alanine N-acetyltransferase</fullName>
        <ecNumber evidence="5">2.3.1.267</ecNumber>
    </submittedName>
</protein>
<keyword evidence="2 5" id="KW-0012">Acyltransferase</keyword>
<sequence>MVVPVVPVTDEIELRSLTQGDAEALRQAYVRNREHLRPWEPRRGEDFFTLEGQQAFVADRLAQRAAGRALPLVLARGERIVGTMTLATIVLGPFRSASLGYWIDAEHNGRGLATTAVRLVCRTADEYLGLHRLEASTLVDNAASQRVLGKCGFSRIGAAPDYLHIDGAWRDCLLFQRILNRRPPMP</sequence>